<keyword evidence="3" id="KW-1185">Reference proteome</keyword>
<comment type="caution">
    <text evidence="2">The sequence shown here is derived from an EMBL/GenBank/DDBJ whole genome shotgun (WGS) entry which is preliminary data.</text>
</comment>
<name>A0ABS6ZX98_9DEIN</name>
<organism evidence="2 3">
    <name type="scientific">Thermus brevis</name>
    <dbReference type="NCBI Taxonomy" id="2862456"/>
    <lineage>
        <taxon>Bacteria</taxon>
        <taxon>Thermotogati</taxon>
        <taxon>Deinococcota</taxon>
        <taxon>Deinococci</taxon>
        <taxon>Thermales</taxon>
        <taxon>Thermaceae</taxon>
        <taxon>Thermus</taxon>
    </lineage>
</organism>
<dbReference type="Proteomes" id="UP000724268">
    <property type="component" value="Unassembled WGS sequence"/>
</dbReference>
<evidence type="ECO:0000313" key="2">
    <source>
        <dbReference type="EMBL" id="MBW6394687.1"/>
    </source>
</evidence>
<proteinExistence type="predicted"/>
<accession>A0ABS6ZX98</accession>
<dbReference type="EMBL" id="JAHXRS010000008">
    <property type="protein sequence ID" value="MBW6394687.1"/>
    <property type="molecule type" value="Genomic_DNA"/>
</dbReference>
<feature type="compositionally biased region" description="Basic and acidic residues" evidence="1">
    <location>
        <begin position="62"/>
        <end position="78"/>
    </location>
</feature>
<dbReference type="RefSeq" id="WP_219759377.1">
    <property type="nucleotide sequence ID" value="NZ_JAHXRS010000008.1"/>
</dbReference>
<protein>
    <submittedName>
        <fullName evidence="2">Uncharacterized protein</fullName>
    </submittedName>
</protein>
<gene>
    <name evidence="2" type="ORF">KZX47_05910</name>
</gene>
<evidence type="ECO:0000256" key="1">
    <source>
        <dbReference type="SAM" id="MobiDB-lite"/>
    </source>
</evidence>
<sequence length="78" mass="8828">MGQDLEDGFLVPVERVEVFLPFNGFFQSFVHRMDLVFVLLAEGDFFPEGVQGEDAKPFPLGSDRRREDASQAHLKEGL</sequence>
<reference evidence="2 3" key="1">
    <citation type="submission" date="2021-07" db="EMBL/GenBank/DDBJ databases">
        <title>Thermus aquaticus gen. n. and sp. n., a nonsporulating extreme thermophile.</title>
        <authorList>
            <person name="Hu C.-J."/>
            <person name="Li W.-J."/>
            <person name="Xian W.-D."/>
        </authorList>
    </citation>
    <scope>NUCLEOTIDE SEQUENCE [LARGE SCALE GENOMIC DNA]</scope>
    <source>
        <strain evidence="2 3">SYSU G05001</strain>
    </source>
</reference>
<feature type="region of interest" description="Disordered" evidence="1">
    <location>
        <begin position="48"/>
        <end position="78"/>
    </location>
</feature>
<evidence type="ECO:0000313" key="3">
    <source>
        <dbReference type="Proteomes" id="UP000724268"/>
    </source>
</evidence>